<keyword evidence="3" id="KW-1185">Reference proteome</keyword>
<gene>
    <name evidence="2" type="ORF">CLF_104396</name>
</gene>
<protein>
    <recommendedName>
        <fullName evidence="4">Endonuclease/exonuclease/phosphatase domain-containing protein</fullName>
    </recommendedName>
</protein>
<evidence type="ECO:0000256" key="1">
    <source>
        <dbReference type="SAM" id="MobiDB-lite"/>
    </source>
</evidence>
<feature type="region of interest" description="Disordered" evidence="1">
    <location>
        <begin position="373"/>
        <end position="468"/>
    </location>
</feature>
<feature type="region of interest" description="Disordered" evidence="1">
    <location>
        <begin position="165"/>
        <end position="190"/>
    </location>
</feature>
<reference evidence="2" key="1">
    <citation type="journal article" date="2011" name="Genome Biol.">
        <title>The draft genome of the carcinogenic human liver fluke Clonorchis sinensis.</title>
        <authorList>
            <person name="Wang X."/>
            <person name="Chen W."/>
            <person name="Huang Y."/>
            <person name="Sun J."/>
            <person name="Men J."/>
            <person name="Liu H."/>
            <person name="Luo F."/>
            <person name="Guo L."/>
            <person name="Lv X."/>
            <person name="Deng C."/>
            <person name="Zhou C."/>
            <person name="Fan Y."/>
            <person name="Li X."/>
            <person name="Huang L."/>
            <person name="Hu Y."/>
            <person name="Liang C."/>
            <person name="Hu X."/>
            <person name="Xu J."/>
            <person name="Yu X."/>
        </authorList>
    </citation>
    <scope>NUCLEOTIDE SEQUENCE [LARGE SCALE GENOMIC DNA]</scope>
    <source>
        <strain evidence="2">Henan</strain>
    </source>
</reference>
<dbReference type="PANTHER" id="PTHR33395:SF22">
    <property type="entry name" value="REVERSE TRANSCRIPTASE DOMAIN-CONTAINING PROTEIN"/>
    <property type="match status" value="1"/>
</dbReference>
<feature type="compositionally biased region" description="Polar residues" evidence="1">
    <location>
        <begin position="419"/>
        <end position="434"/>
    </location>
</feature>
<feature type="region of interest" description="Disordered" evidence="1">
    <location>
        <begin position="109"/>
        <end position="135"/>
    </location>
</feature>
<dbReference type="GO" id="GO:0031012">
    <property type="term" value="C:extracellular matrix"/>
    <property type="evidence" value="ECO:0007669"/>
    <property type="project" value="TreeGrafter"/>
</dbReference>
<dbReference type="GO" id="GO:0007508">
    <property type="term" value="P:larval heart development"/>
    <property type="evidence" value="ECO:0007669"/>
    <property type="project" value="TreeGrafter"/>
</dbReference>
<dbReference type="EMBL" id="DF143036">
    <property type="protein sequence ID" value="GAA50341.1"/>
    <property type="molecule type" value="Genomic_DNA"/>
</dbReference>
<evidence type="ECO:0008006" key="4">
    <source>
        <dbReference type="Google" id="ProtNLM"/>
    </source>
</evidence>
<proteinExistence type="predicted"/>
<name>G7YBK7_CLOSI</name>
<reference key="2">
    <citation type="submission" date="2011-10" db="EMBL/GenBank/DDBJ databases">
        <title>The genome and transcriptome sequence of Clonorchis sinensis provide insights into the carcinogenic liver fluke.</title>
        <authorList>
            <person name="Wang X."/>
            <person name="Huang Y."/>
            <person name="Chen W."/>
            <person name="Liu H."/>
            <person name="Guo L."/>
            <person name="Chen Y."/>
            <person name="Luo F."/>
            <person name="Zhou W."/>
            <person name="Sun J."/>
            <person name="Mao Q."/>
            <person name="Liang P."/>
            <person name="Zhou C."/>
            <person name="Tian Y."/>
            <person name="Men J."/>
            <person name="Lv X."/>
            <person name="Huang L."/>
            <person name="Zhou J."/>
            <person name="Hu Y."/>
            <person name="Li R."/>
            <person name="Zhang F."/>
            <person name="Lei H."/>
            <person name="Li X."/>
            <person name="Hu X."/>
            <person name="Liang C."/>
            <person name="Xu J."/>
            <person name="Wu Z."/>
            <person name="Yu X."/>
        </authorList>
    </citation>
    <scope>NUCLEOTIDE SEQUENCE</scope>
    <source>
        <strain>Henan</strain>
    </source>
</reference>
<accession>G7YBK7</accession>
<feature type="compositionally biased region" description="Basic and acidic residues" evidence="1">
    <location>
        <begin position="116"/>
        <end position="126"/>
    </location>
</feature>
<feature type="compositionally biased region" description="Polar residues" evidence="1">
    <location>
        <begin position="394"/>
        <end position="410"/>
    </location>
</feature>
<dbReference type="AlphaFoldDB" id="G7YBK7"/>
<dbReference type="Proteomes" id="UP000008909">
    <property type="component" value="Unassembled WGS sequence"/>
</dbReference>
<sequence length="891" mass="98313">MEQAIKNRTNSPIPNHTVKCKCSSLIDVLAAKLELFSKALKDANTKNAATWTKVDKQLSSLNEYLALSTPCPLAAKKVIRLSDAAIKSATAFLVDRRKILERTVSIQKANPTTSRLSEDRPLDARKLGHSSSGEQVRKRLLDGASSADPKLKAKPIVVLAPCAPQSTRQTTATPGSSFHTTTADPSNSIGSDALEEASLTLTEHPKYVELSALLSVAYVKGATVYSTPKSQPSWIGSDERSQVAKPTGKPTTCADVDIGECRENRTTTEAVKLPISSSTLSKVASLIVDTDVAQDHDSQSLKRDQGGPDSPSYTQLATLIAGGSDVHTSAKERRLQQNRSYTIRQIRKLLAGFKVQSSAKTSLMGAPPKELLGAATQRSNPYRETFPIKPGQHAQATKRTQDFPLSNSKSGRPKGVIERTTSNKPAQTGLSQEKTANEKRPTKPPIKGADKYASEVPSEPSTQKRDTELQCVGPSGLCAAALTEVFQQCSWTQHAIAPTRYRAGQQPSLLDLVITNERHFVDQMIINALRGHSNHCVLTFDFICYWARNPEPQTWIRNFCRADFSGMRIFLDQVKLGPASVEDLYRNIVQKVHEADAMFVPKKPARSRRSRKLPKRIRRLLEKRSSCHGTAYSSSDRGTLDDRYGAVHKPKHVMRQNQRCTQIEAYRLLYVPKVSKSASVYDEEGPSLAIAISDENLVDMEHADVLIFKEEEMVQLFLNVLTKVIPSFEILSSKSGFLKLRTGLTTHYVCTDTTNKEKHDFSKFKLQKRVFKSVAPITRFTSKNAKTDGCALRLCRSQRFLQRTQITQVGNKQLPPLSLTSGVIRVNVLGPNMFILYINDASRFVLTTFASETAFSNGFEMAHFFAALACEAAAAPLNTSSVNLVPMHLRV</sequence>
<dbReference type="PANTHER" id="PTHR33395">
    <property type="entry name" value="TRANSCRIPTASE, PUTATIVE-RELATED-RELATED"/>
    <property type="match status" value="1"/>
</dbReference>
<evidence type="ECO:0000313" key="3">
    <source>
        <dbReference type="Proteomes" id="UP000008909"/>
    </source>
</evidence>
<evidence type="ECO:0000313" key="2">
    <source>
        <dbReference type="EMBL" id="GAA50341.1"/>
    </source>
</evidence>
<feature type="region of interest" description="Disordered" evidence="1">
    <location>
        <begin position="226"/>
        <end position="251"/>
    </location>
</feature>
<dbReference type="GO" id="GO:0061343">
    <property type="term" value="P:cell adhesion involved in heart morphogenesis"/>
    <property type="evidence" value="ECO:0007669"/>
    <property type="project" value="TreeGrafter"/>
</dbReference>
<organism evidence="2 3">
    <name type="scientific">Clonorchis sinensis</name>
    <name type="common">Chinese liver fluke</name>
    <dbReference type="NCBI Taxonomy" id="79923"/>
    <lineage>
        <taxon>Eukaryota</taxon>
        <taxon>Metazoa</taxon>
        <taxon>Spiralia</taxon>
        <taxon>Lophotrochozoa</taxon>
        <taxon>Platyhelminthes</taxon>
        <taxon>Trematoda</taxon>
        <taxon>Digenea</taxon>
        <taxon>Opisthorchiida</taxon>
        <taxon>Opisthorchiata</taxon>
        <taxon>Opisthorchiidae</taxon>
        <taxon>Clonorchis</taxon>
    </lineage>
</organism>